<keyword evidence="11" id="KW-0630">Potassium</keyword>
<dbReference type="Pfam" id="PF02885">
    <property type="entry name" value="Glycos_trans_3N"/>
    <property type="match status" value="1"/>
</dbReference>
<reference evidence="16 17" key="1">
    <citation type="submission" date="2016-01" db="EMBL/GenBank/DDBJ databases">
        <authorList>
            <person name="Mitreva M."/>
            <person name="Pepin K.H."/>
            <person name="Mihindukulasuriya K.A."/>
            <person name="Fulton R."/>
            <person name="Fronick C."/>
            <person name="O'Laughlin M."/>
            <person name="Miner T."/>
            <person name="Herter B."/>
            <person name="Rosa B.A."/>
            <person name="Cordes M."/>
            <person name="Tomlinson C."/>
            <person name="Wollam A."/>
            <person name="Palsikar V.B."/>
            <person name="Mardis E.R."/>
            <person name="Wilson R.K."/>
        </authorList>
    </citation>
    <scope>NUCLEOTIDE SEQUENCE [LARGE SCALE GENOMIC DNA]</scope>
    <source>
        <strain evidence="16 17">MJR7738</strain>
    </source>
</reference>
<proteinExistence type="inferred from homology"/>
<evidence type="ECO:0000313" key="17">
    <source>
        <dbReference type="Proteomes" id="UP000070063"/>
    </source>
</evidence>
<evidence type="ECO:0000256" key="14">
    <source>
        <dbReference type="SAM" id="Coils"/>
    </source>
</evidence>
<accession>A0ABD4EIF1</accession>
<evidence type="ECO:0000256" key="5">
    <source>
        <dbReference type="ARBA" id="ARBA00011738"/>
    </source>
</evidence>
<dbReference type="PANTHER" id="PTHR10515">
    <property type="entry name" value="THYMIDINE PHOSPHORYLASE"/>
    <property type="match status" value="1"/>
</dbReference>
<dbReference type="AlphaFoldDB" id="A0ABD4EIF1"/>
<dbReference type="InterPro" id="IPR017872">
    <property type="entry name" value="Pyrmidine_PPase_CS"/>
</dbReference>
<evidence type="ECO:0000256" key="1">
    <source>
        <dbReference type="ARBA" id="ARBA00001066"/>
    </source>
</evidence>
<protein>
    <recommendedName>
        <fullName evidence="7">Pyrimidine-nucleoside phosphorylase</fullName>
        <ecNumber evidence="6">2.4.2.2</ecNumber>
    </recommendedName>
</protein>
<evidence type="ECO:0000256" key="10">
    <source>
        <dbReference type="ARBA" id="ARBA00022723"/>
    </source>
</evidence>
<comment type="caution">
    <text evidence="16">The sequence shown here is derived from an EMBL/GenBank/DDBJ whole genome shotgun (WGS) entry which is preliminary data.</text>
</comment>
<dbReference type="InterPro" id="IPR036320">
    <property type="entry name" value="Glycosyl_Trfase_fam3_N_dom_sf"/>
</dbReference>
<gene>
    <name evidence="16" type="ORF">HMPREF3225_00184</name>
</gene>
<dbReference type="PANTHER" id="PTHR10515:SF0">
    <property type="entry name" value="THYMIDINE PHOSPHORYLASE"/>
    <property type="match status" value="1"/>
</dbReference>
<dbReference type="Proteomes" id="UP000070063">
    <property type="component" value="Unassembled WGS sequence"/>
</dbReference>
<dbReference type="InterPro" id="IPR013102">
    <property type="entry name" value="PYNP_C"/>
</dbReference>
<comment type="subunit">
    <text evidence="5">Homodimer.</text>
</comment>
<dbReference type="InterPro" id="IPR017459">
    <property type="entry name" value="Glycosyl_Trfase_fam3_N_dom"/>
</dbReference>
<evidence type="ECO:0000256" key="8">
    <source>
        <dbReference type="ARBA" id="ARBA00022676"/>
    </source>
</evidence>
<dbReference type="SUPFAM" id="SSF52418">
    <property type="entry name" value="Nucleoside phosphorylase/phosphoribosyltransferase catalytic domain"/>
    <property type="match status" value="1"/>
</dbReference>
<evidence type="ECO:0000256" key="9">
    <source>
        <dbReference type="ARBA" id="ARBA00022679"/>
    </source>
</evidence>
<evidence type="ECO:0000256" key="6">
    <source>
        <dbReference type="ARBA" id="ARBA00011889"/>
    </source>
</evidence>
<dbReference type="NCBIfam" id="NF004490">
    <property type="entry name" value="PRK05820.1"/>
    <property type="match status" value="1"/>
</dbReference>
<organism evidence="16 17">
    <name type="scientific">Staphylococcus lugdunensis</name>
    <dbReference type="NCBI Taxonomy" id="28035"/>
    <lineage>
        <taxon>Bacteria</taxon>
        <taxon>Bacillati</taxon>
        <taxon>Bacillota</taxon>
        <taxon>Bacilli</taxon>
        <taxon>Bacillales</taxon>
        <taxon>Staphylococcaceae</taxon>
        <taxon>Staphylococcus</taxon>
    </lineage>
</organism>
<evidence type="ECO:0000313" key="16">
    <source>
        <dbReference type="EMBL" id="KXA40257.1"/>
    </source>
</evidence>
<sequence length="439" mass="47045">MKGDMAMRMVDIIEKKRDGKELTTDEINFFIEGYTKGDIPDYQAASLAMAIFFQDMTEQERAALTLAMVHSGDVIDLSQINGVKVDKHSTGGVGDTTTLVLAPLVAAVGVPVAKMSGRGLGHTGGTIDKLESVEGFHVEISEDEFIKLVNEDRVAVIGQTGNLTPADKKLYALRDVTGTVNSIPLIASSIMSKKIAAGADAIVLDVKTGSGAFMKTLEDAEQLAHAMVSIGNHVGRKTMAIISDMSQPLGNAIGNALELREAIETLNGHGPEDLTELVLTLGSQMVVLGQQAETLEEARRKLKQAIQDGTALAKFKQFIANQGGNPHIVDHPELLPQAQYKIELPAQKTGTITEMIANDIGIASMMLGAGRQTKEDTIDLGVGIVLNKKVGDTVKEGEPLLTIYSNKPDIFDVKAKLYDSIAIQDTGHKPTLIHKIITE</sequence>
<dbReference type="Gene3D" id="1.20.970.10">
    <property type="entry name" value="Transferase, Pyrimidine Nucleoside Phosphorylase, Chain C"/>
    <property type="match status" value="1"/>
</dbReference>
<dbReference type="SUPFAM" id="SSF47648">
    <property type="entry name" value="Nucleoside phosphorylase/phosphoribosyltransferase N-terminal domain"/>
    <property type="match status" value="1"/>
</dbReference>
<evidence type="ECO:0000256" key="3">
    <source>
        <dbReference type="ARBA" id="ARBA00003877"/>
    </source>
</evidence>
<dbReference type="EC" id="2.4.2.2" evidence="6"/>
<comment type="similarity">
    <text evidence="4">Belongs to the thymidine/pyrimidine-nucleoside phosphorylase family.</text>
</comment>
<dbReference type="InterPro" id="IPR018090">
    <property type="entry name" value="Pyrmidine_PPas_bac/euk"/>
</dbReference>
<evidence type="ECO:0000256" key="4">
    <source>
        <dbReference type="ARBA" id="ARBA00006915"/>
    </source>
</evidence>
<dbReference type="InterPro" id="IPR000312">
    <property type="entry name" value="Glycosyl_Trfase_fam3"/>
</dbReference>
<feature type="coiled-coil region" evidence="14">
    <location>
        <begin position="285"/>
        <end position="312"/>
    </location>
</feature>
<keyword evidence="14" id="KW-0175">Coiled coil</keyword>
<dbReference type="NCBIfam" id="NF004747">
    <property type="entry name" value="PRK06078.1"/>
    <property type="match status" value="1"/>
</dbReference>
<dbReference type="Gene3D" id="3.40.1030.10">
    <property type="entry name" value="Nucleoside phosphorylase/phosphoribosyltransferase catalytic domain"/>
    <property type="match status" value="1"/>
</dbReference>
<dbReference type="InterPro" id="IPR035902">
    <property type="entry name" value="Nuc_phospho_transferase"/>
</dbReference>
<comment type="cofactor">
    <cofactor evidence="2">
        <name>K(+)</name>
        <dbReference type="ChEBI" id="CHEBI:29103"/>
    </cofactor>
</comment>
<dbReference type="PROSITE" id="PS00647">
    <property type="entry name" value="THYMID_PHOSPHORYLASE"/>
    <property type="match status" value="1"/>
</dbReference>
<dbReference type="Gene3D" id="3.90.1170.30">
    <property type="entry name" value="Pyrimidine nucleoside phosphorylase-like, C-terminal domain"/>
    <property type="match status" value="1"/>
</dbReference>
<evidence type="ECO:0000256" key="13">
    <source>
        <dbReference type="ARBA" id="ARBA00048525"/>
    </source>
</evidence>
<name>A0ABD4EIF1_STALU</name>
<dbReference type="InterPro" id="IPR036566">
    <property type="entry name" value="PYNP-like_C_sf"/>
</dbReference>
<dbReference type="Pfam" id="PF07831">
    <property type="entry name" value="PYNP_C"/>
    <property type="match status" value="1"/>
</dbReference>
<dbReference type="GO" id="GO:0016154">
    <property type="term" value="F:pyrimidine-nucleoside phosphorylase activity"/>
    <property type="evidence" value="ECO:0007669"/>
    <property type="project" value="UniProtKB-EC"/>
</dbReference>
<comment type="catalytic activity">
    <reaction evidence="1">
        <text>2'-deoxyuridine + phosphate = 2-deoxy-alpha-D-ribose 1-phosphate + uracil</text>
        <dbReference type="Rhea" id="RHEA:22824"/>
        <dbReference type="ChEBI" id="CHEBI:16450"/>
        <dbReference type="ChEBI" id="CHEBI:17568"/>
        <dbReference type="ChEBI" id="CHEBI:43474"/>
        <dbReference type="ChEBI" id="CHEBI:57259"/>
        <dbReference type="EC" id="2.4.2.2"/>
    </reaction>
</comment>
<dbReference type="SUPFAM" id="SSF54680">
    <property type="entry name" value="Pyrimidine nucleoside phosphorylase C-terminal domain"/>
    <property type="match status" value="1"/>
</dbReference>
<comment type="catalytic activity">
    <reaction evidence="13">
        <text>thymidine + phosphate = 2-deoxy-alpha-D-ribose 1-phosphate + thymine</text>
        <dbReference type="Rhea" id="RHEA:16037"/>
        <dbReference type="ChEBI" id="CHEBI:17748"/>
        <dbReference type="ChEBI" id="CHEBI:17821"/>
        <dbReference type="ChEBI" id="CHEBI:43474"/>
        <dbReference type="ChEBI" id="CHEBI:57259"/>
        <dbReference type="EC" id="2.4.2.2"/>
    </reaction>
</comment>
<dbReference type="FunFam" id="1.20.970.10:FF:000002">
    <property type="entry name" value="Pyrimidine-nucleoside phosphorylase"/>
    <property type="match status" value="1"/>
</dbReference>
<keyword evidence="8" id="KW-0328">Glycosyltransferase</keyword>
<dbReference type="InterPro" id="IPR000053">
    <property type="entry name" value="Thymidine/pyrmidine_PPase"/>
</dbReference>
<evidence type="ECO:0000256" key="11">
    <source>
        <dbReference type="ARBA" id="ARBA00022958"/>
    </source>
</evidence>
<evidence type="ECO:0000256" key="7">
    <source>
        <dbReference type="ARBA" id="ARBA00014680"/>
    </source>
</evidence>
<dbReference type="GO" id="GO:0046872">
    <property type="term" value="F:metal ion binding"/>
    <property type="evidence" value="ECO:0007669"/>
    <property type="project" value="UniProtKB-KW"/>
</dbReference>
<dbReference type="Pfam" id="PF00591">
    <property type="entry name" value="Glycos_transf_3"/>
    <property type="match status" value="1"/>
</dbReference>
<comment type="function">
    <text evidence="3">Catalyzes phosphorolysis of the pyrimidine nucleosides uridine, thymidine and 2'-deoxyuridine with the formation of the corresponding pyrimidine base and ribose-1-phosphate.</text>
</comment>
<dbReference type="NCBIfam" id="TIGR02644">
    <property type="entry name" value="Y_phosphoryl"/>
    <property type="match status" value="1"/>
</dbReference>
<dbReference type="SMART" id="SM00941">
    <property type="entry name" value="PYNP_C"/>
    <property type="match status" value="1"/>
</dbReference>
<keyword evidence="10" id="KW-0479">Metal-binding</keyword>
<evidence type="ECO:0000256" key="2">
    <source>
        <dbReference type="ARBA" id="ARBA00001958"/>
    </source>
</evidence>
<feature type="domain" description="Pyrimidine nucleoside phosphorylase C-terminal" evidence="15">
    <location>
        <begin position="351"/>
        <end position="424"/>
    </location>
</feature>
<dbReference type="EMBL" id="LRQI01000013">
    <property type="protein sequence ID" value="KXA40257.1"/>
    <property type="molecule type" value="Genomic_DNA"/>
</dbReference>
<dbReference type="PIRSF" id="PIRSF000478">
    <property type="entry name" value="TP_PyNP"/>
    <property type="match status" value="1"/>
</dbReference>
<evidence type="ECO:0000259" key="15">
    <source>
        <dbReference type="SMART" id="SM00941"/>
    </source>
</evidence>
<comment type="catalytic activity">
    <reaction evidence="12">
        <text>uridine + phosphate = alpha-D-ribose 1-phosphate + uracil</text>
        <dbReference type="Rhea" id="RHEA:24388"/>
        <dbReference type="ChEBI" id="CHEBI:16704"/>
        <dbReference type="ChEBI" id="CHEBI:17568"/>
        <dbReference type="ChEBI" id="CHEBI:43474"/>
        <dbReference type="ChEBI" id="CHEBI:57720"/>
        <dbReference type="EC" id="2.4.2.2"/>
    </reaction>
</comment>
<dbReference type="FunFam" id="3.40.1030.10:FF:000003">
    <property type="entry name" value="Pyrimidine-nucleoside phosphorylase"/>
    <property type="match status" value="1"/>
</dbReference>
<evidence type="ECO:0000256" key="12">
    <source>
        <dbReference type="ARBA" id="ARBA00048453"/>
    </source>
</evidence>
<keyword evidence="9" id="KW-0808">Transferase</keyword>